<sequence>MADQESLASLISSSTTTTKLPDLIIPTSLKFLISNIKTLVLLPLSSENYHIWRLQLLQTFMANGFAGFLTGESPCPTDHIIADYNKWRLIDRNLISALFSTISAAVLPYVLSSSTAQEVWQILEKRMQPTNRSRVIQLKNELHHIQMRNSSMQQYLMQIKNLVDNIAVSGSQLDTDDIILYILNGLPSTYNSFKTAIHTSLQPIDLDTLYSLLCSEEINIQQETQKDSSATSDTTTLYVQNTGNYRGKNQYRSAKHRSSAPRQDNSGPTEQTAAPKQSDRPTCQICRKRGHSALNCWHRCNLKYAPMQSPAPQRALMTQQSSTPISEWVLDSGASAHLTPDITNQQQRSNYNGQDSVSIANGSSLSIQNSGQGLLPLPDSARKLHLQNLLHVPTLTHNLISISKLTNDNQVSICFDANGFVIKDLQDNRPFLRGQMHNGLYTIRHSPIERPEVHLANNTSANLWHSRLGHPHQGVLPNLRQLLSNGADISGQLSCTSCNLAKSHKLKFNTNSTSSTSIFSLIHSDVWGPAPAQSFNGFNYFVIFIDDFSKFTWLYLMRSKNETFLKFSQFCALIKNQFNATPKIFRSDGGGEFNSTQFTTFLSTHGIAHQLSCPHTPEQNGTAERKNMHLLETTRALLHTSHLPSKFWAEAEAVSTANYLINRLPSKAIAQRIPYQLLHNKNPSYDHLRTFGCLCFPWLRPYSQDKLSPRLQSCIFLGYSSQHKGYRCLDLLTNKIRISRHVKFNEQLFPYADLSSFKSNPQSSTNTTTSINPLLLIPTSLTRQPACSISSSSIPSPIINKSLARTDTTTSESTAAIQSPTRIIPPPTAPKHPMQTRAKSAQSPQWISAMTEEIQALNQKGTWTLVPPPSNDPILGCKWTF</sequence>
<evidence type="ECO:0000259" key="3">
    <source>
        <dbReference type="PROSITE" id="PS50994"/>
    </source>
</evidence>
<dbReference type="GO" id="GO:0003676">
    <property type="term" value="F:nucleic acid binding"/>
    <property type="evidence" value="ECO:0007669"/>
    <property type="project" value="InterPro"/>
</dbReference>
<dbReference type="Pfam" id="PF00665">
    <property type="entry name" value="rve"/>
    <property type="match status" value="1"/>
</dbReference>
<dbReference type="InterPro" id="IPR025724">
    <property type="entry name" value="GAG-pre-integrase_dom"/>
</dbReference>
<protein>
    <recommendedName>
        <fullName evidence="3">Integrase catalytic domain-containing protein</fullName>
    </recommendedName>
</protein>
<gene>
    <name evidence="4" type="ORF">KFK09_029061</name>
</gene>
<dbReference type="Proteomes" id="UP000829196">
    <property type="component" value="Unassembled WGS sequence"/>
</dbReference>
<dbReference type="PANTHER" id="PTHR42648">
    <property type="entry name" value="TRANSPOSASE, PUTATIVE-RELATED"/>
    <property type="match status" value="1"/>
</dbReference>
<keyword evidence="1" id="KW-0378">Hydrolase</keyword>
<dbReference type="GO" id="GO:0015074">
    <property type="term" value="P:DNA integration"/>
    <property type="evidence" value="ECO:0007669"/>
    <property type="project" value="InterPro"/>
</dbReference>
<feature type="region of interest" description="Disordered" evidence="2">
    <location>
        <begin position="223"/>
        <end position="281"/>
    </location>
</feature>
<keyword evidence="1" id="KW-0645">Protease</keyword>
<dbReference type="Pfam" id="PF22936">
    <property type="entry name" value="Pol_BBD"/>
    <property type="match status" value="1"/>
</dbReference>
<keyword evidence="5" id="KW-1185">Reference proteome</keyword>
<dbReference type="Pfam" id="PF25597">
    <property type="entry name" value="SH3_retrovirus"/>
    <property type="match status" value="1"/>
</dbReference>
<feature type="domain" description="Integrase catalytic" evidence="3">
    <location>
        <begin position="513"/>
        <end position="682"/>
    </location>
</feature>
<organism evidence="4 5">
    <name type="scientific">Dendrobium nobile</name>
    <name type="common">Orchid</name>
    <dbReference type="NCBI Taxonomy" id="94219"/>
    <lineage>
        <taxon>Eukaryota</taxon>
        <taxon>Viridiplantae</taxon>
        <taxon>Streptophyta</taxon>
        <taxon>Embryophyta</taxon>
        <taxon>Tracheophyta</taxon>
        <taxon>Spermatophyta</taxon>
        <taxon>Magnoliopsida</taxon>
        <taxon>Liliopsida</taxon>
        <taxon>Asparagales</taxon>
        <taxon>Orchidaceae</taxon>
        <taxon>Epidendroideae</taxon>
        <taxon>Malaxideae</taxon>
        <taxon>Dendrobiinae</taxon>
        <taxon>Dendrobium</taxon>
    </lineage>
</organism>
<dbReference type="GO" id="GO:0006508">
    <property type="term" value="P:proteolysis"/>
    <property type="evidence" value="ECO:0007669"/>
    <property type="project" value="UniProtKB-KW"/>
</dbReference>
<dbReference type="SUPFAM" id="SSF53098">
    <property type="entry name" value="Ribonuclease H-like"/>
    <property type="match status" value="1"/>
</dbReference>
<dbReference type="InterPro" id="IPR039537">
    <property type="entry name" value="Retrotran_Ty1/copia-like"/>
</dbReference>
<dbReference type="InterPro" id="IPR001584">
    <property type="entry name" value="Integrase_cat-core"/>
</dbReference>
<dbReference type="InterPro" id="IPR036397">
    <property type="entry name" value="RNaseH_sf"/>
</dbReference>
<feature type="compositionally biased region" description="Polar residues" evidence="2">
    <location>
        <begin position="223"/>
        <end position="244"/>
    </location>
</feature>
<dbReference type="Pfam" id="PF13976">
    <property type="entry name" value="gag_pre-integrs"/>
    <property type="match status" value="1"/>
</dbReference>
<evidence type="ECO:0000256" key="1">
    <source>
        <dbReference type="ARBA" id="ARBA00022670"/>
    </source>
</evidence>
<comment type="caution">
    <text evidence="4">The sequence shown here is derived from an EMBL/GenBank/DDBJ whole genome shotgun (WGS) entry which is preliminary data.</text>
</comment>
<accession>A0A8T3A569</accession>
<dbReference type="EMBL" id="JAGYWB010000019">
    <property type="protein sequence ID" value="KAI0489219.1"/>
    <property type="molecule type" value="Genomic_DNA"/>
</dbReference>
<reference evidence="4" key="1">
    <citation type="journal article" date="2022" name="Front. Genet.">
        <title>Chromosome-Scale Assembly of the Dendrobium nobile Genome Provides Insights Into the Molecular Mechanism of the Biosynthesis of the Medicinal Active Ingredient of Dendrobium.</title>
        <authorList>
            <person name="Xu Q."/>
            <person name="Niu S.-C."/>
            <person name="Li K.-L."/>
            <person name="Zheng P.-J."/>
            <person name="Zhang X.-J."/>
            <person name="Jia Y."/>
            <person name="Liu Y."/>
            <person name="Niu Y.-X."/>
            <person name="Yu L.-H."/>
            <person name="Chen D.-F."/>
            <person name="Zhang G.-Q."/>
        </authorList>
    </citation>
    <scope>NUCLEOTIDE SEQUENCE</scope>
    <source>
        <tissue evidence="4">Leaf</tissue>
    </source>
</reference>
<dbReference type="InterPro" id="IPR054722">
    <property type="entry name" value="PolX-like_BBD"/>
</dbReference>
<dbReference type="Gene3D" id="3.30.420.10">
    <property type="entry name" value="Ribonuclease H-like superfamily/Ribonuclease H"/>
    <property type="match status" value="1"/>
</dbReference>
<dbReference type="PANTHER" id="PTHR42648:SF26">
    <property type="entry name" value="INTEGRASE CATALYTIC DOMAIN-CONTAINING PROTEIN"/>
    <property type="match status" value="1"/>
</dbReference>
<dbReference type="InterPro" id="IPR057670">
    <property type="entry name" value="SH3_retrovirus"/>
</dbReference>
<dbReference type="OrthoDB" id="684929at2759"/>
<evidence type="ECO:0000256" key="2">
    <source>
        <dbReference type="SAM" id="MobiDB-lite"/>
    </source>
</evidence>
<dbReference type="AlphaFoldDB" id="A0A8T3A569"/>
<dbReference type="PROSITE" id="PS50994">
    <property type="entry name" value="INTEGRASE"/>
    <property type="match status" value="1"/>
</dbReference>
<feature type="region of interest" description="Disordered" evidence="2">
    <location>
        <begin position="805"/>
        <end position="835"/>
    </location>
</feature>
<feature type="compositionally biased region" description="Polar residues" evidence="2">
    <location>
        <begin position="805"/>
        <end position="821"/>
    </location>
</feature>
<dbReference type="InterPro" id="IPR012337">
    <property type="entry name" value="RNaseH-like_sf"/>
</dbReference>
<proteinExistence type="predicted"/>
<dbReference type="Pfam" id="PF14223">
    <property type="entry name" value="Retrotran_gag_2"/>
    <property type="match status" value="1"/>
</dbReference>
<evidence type="ECO:0000313" key="5">
    <source>
        <dbReference type="Proteomes" id="UP000829196"/>
    </source>
</evidence>
<name>A0A8T3A569_DENNO</name>
<evidence type="ECO:0000313" key="4">
    <source>
        <dbReference type="EMBL" id="KAI0489219.1"/>
    </source>
</evidence>
<dbReference type="GO" id="GO:0008233">
    <property type="term" value="F:peptidase activity"/>
    <property type="evidence" value="ECO:0007669"/>
    <property type="project" value="UniProtKB-KW"/>
</dbReference>
<feature type="compositionally biased region" description="Polar residues" evidence="2">
    <location>
        <begin position="260"/>
        <end position="275"/>
    </location>
</feature>